<sequence>MGGVSPSGQDALAELDAVIAAEIQHLRQRRDGLGEWSELRTGLDGIAGDDNPLAELFSDAAAKAWAGHPSLFGIALSGGGFRSATFSLGCCSPWRPRGCSGRPITCRRCRAAAIWAVASMP</sequence>
<dbReference type="HOGENOM" id="CLU_2035243_0_0_5"/>
<dbReference type="Proteomes" id="UP000018922">
    <property type="component" value="Chromosome I"/>
</dbReference>
<proteinExistence type="predicted"/>
<keyword evidence="2" id="KW-1185">Reference proteome</keyword>
<dbReference type="EMBL" id="HG794546">
    <property type="protein sequence ID" value="CDL01213.1"/>
    <property type="molecule type" value="Genomic_DNA"/>
</dbReference>
<name>V6F8S7_MAGGM</name>
<organism evidence="1 2">
    <name type="scientific">Magnetospirillum gryphiswaldense (strain DSM 6361 / JCM 21280 / NBRC 15271 / MSR-1)</name>
    <dbReference type="NCBI Taxonomy" id="431944"/>
    <lineage>
        <taxon>Bacteria</taxon>
        <taxon>Pseudomonadati</taxon>
        <taxon>Pseudomonadota</taxon>
        <taxon>Alphaproteobacteria</taxon>
        <taxon>Rhodospirillales</taxon>
        <taxon>Rhodospirillaceae</taxon>
        <taxon>Magnetospirillum</taxon>
    </lineage>
</organism>
<evidence type="ECO:0000313" key="2">
    <source>
        <dbReference type="Proteomes" id="UP000018922"/>
    </source>
</evidence>
<protein>
    <submittedName>
        <fullName evidence="1">Uncharacterized protein</fullName>
    </submittedName>
</protein>
<dbReference type="STRING" id="1430440.MGMSRv2__3998"/>
<dbReference type="KEGG" id="mgy:MGMSRv2__3998"/>
<reference evidence="1 2" key="1">
    <citation type="journal article" date="2014" name="Genome Announc.">
        <title>Complete genome sequence of Magnetospirillum gryphiswaldense MSR-1.</title>
        <authorList>
            <person name="Wang X."/>
            <person name="Wang Q."/>
            <person name="Zhang W."/>
            <person name="Wang Y."/>
            <person name="Li L."/>
            <person name="Wen T."/>
            <person name="Zhang T."/>
            <person name="Zhang Y."/>
            <person name="Xu J."/>
            <person name="Hu J."/>
            <person name="Li S."/>
            <person name="Liu L."/>
            <person name="Liu J."/>
            <person name="Jiang W."/>
            <person name="Tian J."/>
            <person name="Li Y."/>
            <person name="Schuler D."/>
            <person name="Wang L."/>
            <person name="Li J."/>
        </authorList>
    </citation>
    <scope>NUCLEOTIDE SEQUENCE [LARGE SCALE GENOMIC DNA]</scope>
    <source>
        <strain evidence="2">DSM 6361 / JCM 21280 / NBRC 15271 / MSR-1</strain>
    </source>
</reference>
<accession>V6F8S7</accession>
<gene>
    <name evidence="1" type="ordered locus">MGMSRv2__3998</name>
</gene>
<evidence type="ECO:0000313" key="1">
    <source>
        <dbReference type="EMBL" id="CDL01213.1"/>
    </source>
</evidence>
<dbReference type="AlphaFoldDB" id="V6F8S7"/>